<dbReference type="RefSeq" id="WP_380583970.1">
    <property type="nucleotide sequence ID" value="NZ_JBHSQJ010000064.1"/>
</dbReference>
<dbReference type="CDD" id="cd07043">
    <property type="entry name" value="STAS_anti-anti-sigma_factors"/>
    <property type="match status" value="1"/>
</dbReference>
<dbReference type="Proteomes" id="UP001596174">
    <property type="component" value="Unassembled WGS sequence"/>
</dbReference>
<dbReference type="Gene3D" id="3.30.750.24">
    <property type="entry name" value="STAS domain"/>
    <property type="match status" value="1"/>
</dbReference>
<keyword evidence="4" id="KW-1185">Reference proteome</keyword>
<evidence type="ECO:0000256" key="1">
    <source>
        <dbReference type="SAM" id="MobiDB-lite"/>
    </source>
</evidence>
<feature type="domain" description="STAS" evidence="2">
    <location>
        <begin position="128"/>
        <end position="218"/>
    </location>
</feature>
<dbReference type="Pfam" id="PF13466">
    <property type="entry name" value="STAS_2"/>
    <property type="match status" value="1"/>
</dbReference>
<name>A0ABW1G3C6_9ACTN</name>
<dbReference type="SUPFAM" id="SSF52091">
    <property type="entry name" value="SpoIIaa-like"/>
    <property type="match status" value="1"/>
</dbReference>
<evidence type="ECO:0000259" key="2">
    <source>
        <dbReference type="PROSITE" id="PS50801"/>
    </source>
</evidence>
<sequence>MPIDNSTQTCPVFASRTARGPQRAPLIGGLAVSPAVWRDDGPRRTDRPKGDNHEQAPGKREPARGRTRAEMAHSARAWYESGVAIRDIADLLGRSYGAAHALLREANTPLRARWDRPDRRTAGDRSLLRMKVAAHRDTLTVRLDGVFDFHTCATLPAALGPVLERGIKTIRLDGSGLRFCDTGAVNTLLRLREAAVRRDIALRLCRPSKVLEEIIDLTETRPVLLPCPGTRSCQCSARPAAPHARSRG</sequence>
<dbReference type="EMBL" id="JBHSQJ010000064">
    <property type="protein sequence ID" value="MFC5908778.1"/>
    <property type="molecule type" value="Genomic_DNA"/>
</dbReference>
<evidence type="ECO:0000313" key="4">
    <source>
        <dbReference type="Proteomes" id="UP001596174"/>
    </source>
</evidence>
<feature type="region of interest" description="Disordered" evidence="1">
    <location>
        <begin position="17"/>
        <end position="68"/>
    </location>
</feature>
<organism evidence="3 4">
    <name type="scientific">Streptacidiphilus monticola</name>
    <dbReference type="NCBI Taxonomy" id="2161674"/>
    <lineage>
        <taxon>Bacteria</taxon>
        <taxon>Bacillati</taxon>
        <taxon>Actinomycetota</taxon>
        <taxon>Actinomycetes</taxon>
        <taxon>Kitasatosporales</taxon>
        <taxon>Streptomycetaceae</taxon>
        <taxon>Streptacidiphilus</taxon>
    </lineage>
</organism>
<dbReference type="InterPro" id="IPR036513">
    <property type="entry name" value="STAS_dom_sf"/>
</dbReference>
<gene>
    <name evidence="3" type="ORF">ACFP3V_16340</name>
</gene>
<proteinExistence type="predicted"/>
<dbReference type="InterPro" id="IPR045745">
    <property type="entry name" value="HTH_58_Actinobacteria-type"/>
</dbReference>
<dbReference type="Pfam" id="PF19575">
    <property type="entry name" value="HTH_58"/>
    <property type="match status" value="1"/>
</dbReference>
<comment type="caution">
    <text evidence="3">The sequence shown here is derived from an EMBL/GenBank/DDBJ whole genome shotgun (WGS) entry which is preliminary data.</text>
</comment>
<dbReference type="InterPro" id="IPR058548">
    <property type="entry name" value="MlaB-like_STAS"/>
</dbReference>
<protein>
    <submittedName>
        <fullName evidence="3">STAS domain-containing protein</fullName>
    </submittedName>
</protein>
<feature type="compositionally biased region" description="Basic and acidic residues" evidence="1">
    <location>
        <begin position="37"/>
        <end position="68"/>
    </location>
</feature>
<dbReference type="PROSITE" id="PS50801">
    <property type="entry name" value="STAS"/>
    <property type="match status" value="1"/>
</dbReference>
<accession>A0ABW1G3C6</accession>
<reference evidence="4" key="1">
    <citation type="journal article" date="2019" name="Int. J. Syst. Evol. Microbiol.">
        <title>The Global Catalogue of Microorganisms (GCM) 10K type strain sequencing project: providing services to taxonomists for standard genome sequencing and annotation.</title>
        <authorList>
            <consortium name="The Broad Institute Genomics Platform"/>
            <consortium name="The Broad Institute Genome Sequencing Center for Infectious Disease"/>
            <person name="Wu L."/>
            <person name="Ma J."/>
        </authorList>
    </citation>
    <scope>NUCLEOTIDE SEQUENCE [LARGE SCALE GENOMIC DNA]</scope>
    <source>
        <strain evidence="4">JCM 4816</strain>
    </source>
</reference>
<dbReference type="InterPro" id="IPR002645">
    <property type="entry name" value="STAS_dom"/>
</dbReference>
<evidence type="ECO:0000313" key="3">
    <source>
        <dbReference type="EMBL" id="MFC5908778.1"/>
    </source>
</evidence>